<evidence type="ECO:0000313" key="1">
    <source>
        <dbReference type="EMBL" id="KAJ1101959.1"/>
    </source>
</evidence>
<evidence type="ECO:0000313" key="2">
    <source>
        <dbReference type="Proteomes" id="UP001066276"/>
    </source>
</evidence>
<dbReference type="Proteomes" id="UP001066276">
    <property type="component" value="Chromosome 10"/>
</dbReference>
<dbReference type="AlphaFoldDB" id="A0AAV7MHG6"/>
<sequence>MNGVMKARITGSMNGVMRHGSMMHVVMRARVTGSMNGVMKAWEHDACSDEGMGNREYEWSDEGAGN</sequence>
<proteinExistence type="predicted"/>
<reference evidence="1" key="1">
    <citation type="journal article" date="2022" name="bioRxiv">
        <title>Sequencing and chromosome-scale assembly of the giantPleurodeles waltlgenome.</title>
        <authorList>
            <person name="Brown T."/>
            <person name="Elewa A."/>
            <person name="Iarovenko S."/>
            <person name="Subramanian E."/>
            <person name="Araus A.J."/>
            <person name="Petzold A."/>
            <person name="Susuki M."/>
            <person name="Suzuki K.-i.T."/>
            <person name="Hayashi T."/>
            <person name="Toyoda A."/>
            <person name="Oliveira C."/>
            <person name="Osipova E."/>
            <person name="Leigh N.D."/>
            <person name="Simon A."/>
            <person name="Yun M.H."/>
        </authorList>
    </citation>
    <scope>NUCLEOTIDE SEQUENCE</scope>
    <source>
        <strain evidence="1">20211129_DDA</strain>
        <tissue evidence="1">Liver</tissue>
    </source>
</reference>
<accession>A0AAV7MHG6</accession>
<name>A0AAV7MHG6_PLEWA</name>
<comment type="caution">
    <text evidence="1">The sequence shown here is derived from an EMBL/GenBank/DDBJ whole genome shotgun (WGS) entry which is preliminary data.</text>
</comment>
<protein>
    <submittedName>
        <fullName evidence="1">Uncharacterized protein</fullName>
    </submittedName>
</protein>
<organism evidence="1 2">
    <name type="scientific">Pleurodeles waltl</name>
    <name type="common">Iberian ribbed newt</name>
    <dbReference type="NCBI Taxonomy" id="8319"/>
    <lineage>
        <taxon>Eukaryota</taxon>
        <taxon>Metazoa</taxon>
        <taxon>Chordata</taxon>
        <taxon>Craniata</taxon>
        <taxon>Vertebrata</taxon>
        <taxon>Euteleostomi</taxon>
        <taxon>Amphibia</taxon>
        <taxon>Batrachia</taxon>
        <taxon>Caudata</taxon>
        <taxon>Salamandroidea</taxon>
        <taxon>Salamandridae</taxon>
        <taxon>Pleurodelinae</taxon>
        <taxon>Pleurodeles</taxon>
    </lineage>
</organism>
<keyword evidence="2" id="KW-1185">Reference proteome</keyword>
<dbReference type="EMBL" id="JANPWB010000014">
    <property type="protein sequence ID" value="KAJ1101959.1"/>
    <property type="molecule type" value="Genomic_DNA"/>
</dbReference>
<gene>
    <name evidence="1" type="ORF">NDU88_007020</name>
</gene>